<feature type="compositionally biased region" description="Low complexity" evidence="1">
    <location>
        <begin position="23"/>
        <end position="44"/>
    </location>
</feature>
<dbReference type="Proteomes" id="UP000466535">
    <property type="component" value="Unassembled WGS sequence"/>
</dbReference>
<sequence length="75" mass="7990">MTDRSLDEFVPGSDQEADDEPADAATEQSVDTTPDPTTATATVSPGGASCEDCGETVTRRWRDDGAYVCGDCKEW</sequence>
<dbReference type="AlphaFoldDB" id="A0A6B0T1C7"/>
<dbReference type="OrthoDB" id="157634at2157"/>
<name>A0A6B0T1C7_9EURY</name>
<feature type="region of interest" description="Disordered" evidence="1">
    <location>
        <begin position="1"/>
        <end position="53"/>
    </location>
</feature>
<accession>A0A6B0T1C7</accession>
<comment type="caution">
    <text evidence="3">The sequence shown here is derived from an EMBL/GenBank/DDBJ whole genome shotgun (WGS) entry which is preliminary data.</text>
</comment>
<dbReference type="Pfam" id="PF24458">
    <property type="entry name" value="DUF7573"/>
    <property type="match status" value="1"/>
</dbReference>
<gene>
    <name evidence="3" type="ORF">GRX03_10405</name>
</gene>
<protein>
    <recommendedName>
        <fullName evidence="2">DUF7573 domain-containing protein</fullName>
    </recommendedName>
</protein>
<organism evidence="3 4">
    <name type="scientific">Halovenus carboxidivorans</name>
    <dbReference type="NCBI Taxonomy" id="2692199"/>
    <lineage>
        <taxon>Archaea</taxon>
        <taxon>Methanobacteriati</taxon>
        <taxon>Methanobacteriota</taxon>
        <taxon>Stenosarchaea group</taxon>
        <taxon>Halobacteria</taxon>
        <taxon>Halobacteriales</taxon>
        <taxon>Haloarculaceae</taxon>
        <taxon>Halovenus</taxon>
    </lineage>
</organism>
<keyword evidence="4" id="KW-1185">Reference proteome</keyword>
<feature type="domain" description="DUF7573" evidence="2">
    <location>
        <begin position="38"/>
        <end position="75"/>
    </location>
</feature>
<reference evidence="3 4" key="1">
    <citation type="submission" date="2019-12" db="EMBL/GenBank/DDBJ databases">
        <title>Isolation and characterization of three novel carbon monoxide-oxidizing members of Halobacteria from salione crusts and soils.</title>
        <authorList>
            <person name="Myers M.R."/>
            <person name="King G.M."/>
        </authorList>
    </citation>
    <scope>NUCLEOTIDE SEQUENCE [LARGE SCALE GENOMIC DNA]</scope>
    <source>
        <strain evidence="3 4">WSH3</strain>
    </source>
</reference>
<evidence type="ECO:0000259" key="2">
    <source>
        <dbReference type="Pfam" id="PF24458"/>
    </source>
</evidence>
<proteinExistence type="predicted"/>
<dbReference type="RefSeq" id="WP_159764129.1">
    <property type="nucleotide sequence ID" value="NZ_WUUT01000003.1"/>
</dbReference>
<evidence type="ECO:0000313" key="3">
    <source>
        <dbReference type="EMBL" id="MXR52008.1"/>
    </source>
</evidence>
<dbReference type="EMBL" id="WUUT01000003">
    <property type="protein sequence ID" value="MXR52008.1"/>
    <property type="molecule type" value="Genomic_DNA"/>
</dbReference>
<evidence type="ECO:0000313" key="4">
    <source>
        <dbReference type="Proteomes" id="UP000466535"/>
    </source>
</evidence>
<evidence type="ECO:0000256" key="1">
    <source>
        <dbReference type="SAM" id="MobiDB-lite"/>
    </source>
</evidence>
<dbReference type="InterPro" id="IPR055995">
    <property type="entry name" value="DUF7573"/>
</dbReference>